<dbReference type="OrthoDB" id="6344789at2759"/>
<protein>
    <submittedName>
        <fullName evidence="3">Uncharacterized protein</fullName>
    </submittedName>
</protein>
<accession>A0A0M8ZTL0</accession>
<name>A0A0M8ZTL0_9HYME</name>
<evidence type="ECO:0000256" key="2">
    <source>
        <dbReference type="SAM" id="MobiDB-lite"/>
    </source>
</evidence>
<evidence type="ECO:0000256" key="1">
    <source>
        <dbReference type="SAM" id="Coils"/>
    </source>
</evidence>
<dbReference type="AlphaFoldDB" id="A0A0M8ZTL0"/>
<keyword evidence="1" id="KW-0175">Coiled coil</keyword>
<feature type="compositionally biased region" description="Polar residues" evidence="2">
    <location>
        <begin position="1"/>
        <end position="11"/>
    </location>
</feature>
<feature type="region of interest" description="Disordered" evidence="2">
    <location>
        <begin position="1"/>
        <end position="21"/>
    </location>
</feature>
<evidence type="ECO:0000313" key="4">
    <source>
        <dbReference type="Proteomes" id="UP000053105"/>
    </source>
</evidence>
<dbReference type="Proteomes" id="UP000053105">
    <property type="component" value="Unassembled WGS sequence"/>
</dbReference>
<reference evidence="3 4" key="1">
    <citation type="submission" date="2015-07" db="EMBL/GenBank/DDBJ databases">
        <title>The genome of Melipona quadrifasciata.</title>
        <authorList>
            <person name="Pan H."/>
            <person name="Kapheim K."/>
        </authorList>
    </citation>
    <scope>NUCLEOTIDE SEQUENCE [LARGE SCALE GENOMIC DNA]</scope>
    <source>
        <strain evidence="3">0111107301</strain>
        <tissue evidence="3">Whole body</tissue>
    </source>
</reference>
<dbReference type="EMBL" id="KQ435853">
    <property type="protein sequence ID" value="KOX70687.1"/>
    <property type="molecule type" value="Genomic_DNA"/>
</dbReference>
<evidence type="ECO:0000313" key="3">
    <source>
        <dbReference type="EMBL" id="KOX70687.1"/>
    </source>
</evidence>
<proteinExistence type="predicted"/>
<feature type="coiled-coil region" evidence="1">
    <location>
        <begin position="117"/>
        <end position="144"/>
    </location>
</feature>
<keyword evidence="4" id="KW-1185">Reference proteome</keyword>
<sequence length="174" mass="20244">MYVSNGDQNGDQNKKEEFDNSNLVQQNMDLSTRNNEQSCISQNNAIIVENHGNYGNHEITNENSANCDGGTSQNDTLTTASATPPIHKCHKKYSSNCQKQLGEPYLQNKISKEDLLYKNAARKFAELELQRKVLEIERLKWELQRDKYQSEIRWRSDVRLMQYQEEKAKRLTEN</sequence>
<organism evidence="3 4">
    <name type="scientific">Melipona quadrifasciata</name>
    <dbReference type="NCBI Taxonomy" id="166423"/>
    <lineage>
        <taxon>Eukaryota</taxon>
        <taxon>Metazoa</taxon>
        <taxon>Ecdysozoa</taxon>
        <taxon>Arthropoda</taxon>
        <taxon>Hexapoda</taxon>
        <taxon>Insecta</taxon>
        <taxon>Pterygota</taxon>
        <taxon>Neoptera</taxon>
        <taxon>Endopterygota</taxon>
        <taxon>Hymenoptera</taxon>
        <taxon>Apocrita</taxon>
        <taxon>Aculeata</taxon>
        <taxon>Apoidea</taxon>
        <taxon>Anthophila</taxon>
        <taxon>Apidae</taxon>
        <taxon>Melipona</taxon>
    </lineage>
</organism>
<gene>
    <name evidence="3" type="ORF">WN51_05264</name>
</gene>